<comment type="caution">
    <text evidence="1">The sequence shown here is derived from an EMBL/GenBank/DDBJ whole genome shotgun (WGS) entry which is preliminary data.</text>
</comment>
<keyword evidence="2" id="KW-1185">Reference proteome</keyword>
<organism evidence="1 2">
    <name type="scientific">Flavobacterium ginsengiterrae</name>
    <dbReference type="NCBI Taxonomy" id="871695"/>
    <lineage>
        <taxon>Bacteria</taxon>
        <taxon>Pseudomonadati</taxon>
        <taxon>Bacteroidota</taxon>
        <taxon>Flavobacteriia</taxon>
        <taxon>Flavobacteriales</taxon>
        <taxon>Flavobacteriaceae</taxon>
        <taxon>Flavobacterium</taxon>
    </lineage>
</organism>
<evidence type="ECO:0000313" key="1">
    <source>
        <dbReference type="EMBL" id="GAA3771216.1"/>
    </source>
</evidence>
<reference evidence="2" key="1">
    <citation type="journal article" date="2019" name="Int. J. Syst. Evol. Microbiol.">
        <title>The Global Catalogue of Microorganisms (GCM) 10K type strain sequencing project: providing services to taxonomists for standard genome sequencing and annotation.</title>
        <authorList>
            <consortium name="The Broad Institute Genomics Platform"/>
            <consortium name="The Broad Institute Genome Sequencing Center for Infectious Disease"/>
            <person name="Wu L."/>
            <person name="Ma J."/>
        </authorList>
    </citation>
    <scope>NUCLEOTIDE SEQUENCE [LARGE SCALE GENOMIC DNA]</scope>
    <source>
        <strain evidence="2">JCM 17337</strain>
    </source>
</reference>
<dbReference type="Proteomes" id="UP001500748">
    <property type="component" value="Unassembled WGS sequence"/>
</dbReference>
<accession>A0ABP7GN93</accession>
<dbReference type="PROSITE" id="PS51257">
    <property type="entry name" value="PROKAR_LIPOPROTEIN"/>
    <property type="match status" value="1"/>
</dbReference>
<evidence type="ECO:0008006" key="3">
    <source>
        <dbReference type="Google" id="ProtNLM"/>
    </source>
</evidence>
<name>A0ABP7GN93_9FLAO</name>
<evidence type="ECO:0000313" key="2">
    <source>
        <dbReference type="Proteomes" id="UP001500748"/>
    </source>
</evidence>
<gene>
    <name evidence="1" type="ORF">GCM10022423_26540</name>
</gene>
<protein>
    <recommendedName>
        <fullName evidence="3">Collagen-like protein</fullName>
    </recommendedName>
</protein>
<sequence>MKYLYSTNLKKDNIMKKILTLFAVVGLMAFTSCEGPEGPPGPEGIPGPAADVFEVEKVNFSATTNSDFYFNFRSRIYSGDVVLVYRYAGFSPNTNLDVWTILPDSHYYSDGGFYFSYKFDFTQDDVRIYTEGLDLAANPIPADLRTNQIFRIVVIPGNDPIVTTAKSTNKADYSNYYEVIKKYNIDDSNPKKLN</sequence>
<dbReference type="EMBL" id="BAABDU010000004">
    <property type="protein sequence ID" value="GAA3771216.1"/>
    <property type="molecule type" value="Genomic_DNA"/>
</dbReference>
<proteinExistence type="predicted"/>